<sequence>MTEVRHHQVVIVGGGAAGISVAARLRRKGVTDVALVEPSDSHYYQPLWTLVGAGLARAGETVRAQRTLVPKGVTWIRDRAVAVDPADRTVSLAGGDVLGYGQLVMAPGLQLDFDAVPGLAGSVGRDAVSSNYRYDLAPRTWEFIQRVRGGTAIFTMPPGPIKCGGAPQKIAYLAADWWRRQGLLDRIRIILVLPTPTIFSQPDWARSLEKVAAGYGIEVRYESQLVEVAGADRRAVVRDNRTGATETVDYDLLHAVPPQKAPDWLAGSPLADPASPFGYLEADRHTLQSPRWPEVFTLGDVANLPTSKTGAAIRKQAPAVVANLLAARHGRPLPARYDGYTSCPLVTAHNRMLLAEFDYALKPKPSFPLIDTMRPRYDMWLLKRHGLPAMYWHGMLRGLA</sequence>
<dbReference type="PRINTS" id="PR00420">
    <property type="entry name" value="RNGMNOXGNASE"/>
</dbReference>
<dbReference type="PANTHER" id="PTHR10632">
    <property type="entry name" value="SULFIDE:QUINONE OXIDOREDUCTASE"/>
    <property type="match status" value="1"/>
</dbReference>
<keyword evidence="9" id="KW-1185">Reference proteome</keyword>
<evidence type="ECO:0000256" key="2">
    <source>
        <dbReference type="ARBA" id="ARBA00022630"/>
    </source>
</evidence>
<keyword evidence="3" id="KW-0874">Quinone</keyword>
<dbReference type="GO" id="GO:0070224">
    <property type="term" value="F:sulfide:quinone oxidoreductase activity"/>
    <property type="evidence" value="ECO:0007669"/>
    <property type="project" value="TreeGrafter"/>
</dbReference>
<keyword evidence="2" id="KW-0285">Flavoprotein</keyword>
<evidence type="ECO:0000259" key="7">
    <source>
        <dbReference type="Pfam" id="PF07992"/>
    </source>
</evidence>
<dbReference type="Gene3D" id="3.50.50.60">
    <property type="entry name" value="FAD/NAD(P)-binding domain"/>
    <property type="match status" value="2"/>
</dbReference>
<dbReference type="PANTHER" id="PTHR10632:SF2">
    <property type="entry name" value="SULFIDE:QUINONE OXIDOREDUCTASE, MITOCHONDRIAL"/>
    <property type="match status" value="1"/>
</dbReference>
<keyword evidence="4" id="KW-0274">FAD</keyword>
<evidence type="ECO:0000313" key="9">
    <source>
        <dbReference type="Proteomes" id="UP000198215"/>
    </source>
</evidence>
<dbReference type="RefSeq" id="WP_088974342.1">
    <property type="nucleotide sequence ID" value="NZ_LT607753.1"/>
</dbReference>
<dbReference type="OrthoDB" id="9802771at2"/>
<dbReference type="GO" id="GO:0071949">
    <property type="term" value="F:FAD binding"/>
    <property type="evidence" value="ECO:0007669"/>
    <property type="project" value="TreeGrafter"/>
</dbReference>
<dbReference type="Proteomes" id="UP000198215">
    <property type="component" value="Chromosome I"/>
</dbReference>
<evidence type="ECO:0000256" key="6">
    <source>
        <dbReference type="ARBA" id="ARBA00023002"/>
    </source>
</evidence>
<dbReference type="AlphaFoldDB" id="A0A1C5GTL2"/>
<evidence type="ECO:0000256" key="4">
    <source>
        <dbReference type="ARBA" id="ARBA00022827"/>
    </source>
</evidence>
<protein>
    <submittedName>
        <fullName evidence="8">Sulfide:quinone oxidoreductase</fullName>
    </submittedName>
</protein>
<dbReference type="EMBL" id="LT607753">
    <property type="protein sequence ID" value="SCG37104.1"/>
    <property type="molecule type" value="Genomic_DNA"/>
</dbReference>
<dbReference type="GO" id="GO:0048038">
    <property type="term" value="F:quinone binding"/>
    <property type="evidence" value="ECO:0007669"/>
    <property type="project" value="UniProtKB-KW"/>
</dbReference>
<dbReference type="InterPro" id="IPR023753">
    <property type="entry name" value="FAD/NAD-binding_dom"/>
</dbReference>
<name>A0A1C5GTL2_9ACTN</name>
<dbReference type="GO" id="GO:0070221">
    <property type="term" value="P:sulfide oxidation, using sulfide:quinone oxidoreductase"/>
    <property type="evidence" value="ECO:0007669"/>
    <property type="project" value="TreeGrafter"/>
</dbReference>
<evidence type="ECO:0000256" key="5">
    <source>
        <dbReference type="ARBA" id="ARBA00022946"/>
    </source>
</evidence>
<dbReference type="SUPFAM" id="SSF51905">
    <property type="entry name" value="FAD/NAD(P)-binding domain"/>
    <property type="match status" value="1"/>
</dbReference>
<dbReference type="Pfam" id="PF07992">
    <property type="entry name" value="Pyr_redox_2"/>
    <property type="match status" value="1"/>
</dbReference>
<reference evidence="9" key="1">
    <citation type="submission" date="2016-06" db="EMBL/GenBank/DDBJ databases">
        <authorList>
            <person name="Varghese N."/>
            <person name="Submissions Spin"/>
        </authorList>
    </citation>
    <scope>NUCLEOTIDE SEQUENCE [LARGE SCALE GENOMIC DNA]</scope>
    <source>
        <strain evidence="9">DSM 45161</strain>
    </source>
</reference>
<dbReference type="InterPro" id="IPR036188">
    <property type="entry name" value="FAD/NAD-bd_sf"/>
</dbReference>
<dbReference type="InterPro" id="IPR015904">
    <property type="entry name" value="Sulphide_quinone_reductase"/>
</dbReference>
<proteinExistence type="predicted"/>
<comment type="cofactor">
    <cofactor evidence="1">
        <name>FAD</name>
        <dbReference type="ChEBI" id="CHEBI:57692"/>
    </cofactor>
</comment>
<gene>
    <name evidence="8" type="ORF">GA0070614_0359</name>
</gene>
<evidence type="ECO:0000256" key="1">
    <source>
        <dbReference type="ARBA" id="ARBA00001974"/>
    </source>
</evidence>
<keyword evidence="6" id="KW-0560">Oxidoreductase</keyword>
<evidence type="ECO:0000313" key="8">
    <source>
        <dbReference type="EMBL" id="SCG37104.1"/>
    </source>
</evidence>
<accession>A0A1C5GTL2</accession>
<feature type="domain" description="FAD/NAD(P)-binding" evidence="7">
    <location>
        <begin position="8"/>
        <end position="307"/>
    </location>
</feature>
<keyword evidence="5" id="KW-0809">Transit peptide</keyword>
<evidence type="ECO:0000256" key="3">
    <source>
        <dbReference type="ARBA" id="ARBA00022719"/>
    </source>
</evidence>
<organism evidence="8 9">
    <name type="scientific">Micromonospora coxensis</name>
    <dbReference type="NCBI Taxonomy" id="356852"/>
    <lineage>
        <taxon>Bacteria</taxon>
        <taxon>Bacillati</taxon>
        <taxon>Actinomycetota</taxon>
        <taxon>Actinomycetes</taxon>
        <taxon>Micromonosporales</taxon>
        <taxon>Micromonosporaceae</taxon>
        <taxon>Micromonospora</taxon>
    </lineage>
</organism>
<dbReference type="FunFam" id="3.50.50.60:FF:000034">
    <property type="entry name" value="sulfide:quinone oxidoreductase, mitochondrial"/>
    <property type="match status" value="1"/>
</dbReference>